<evidence type="ECO:0000313" key="6">
    <source>
        <dbReference type="EMBL" id="KAF2070804.1"/>
    </source>
</evidence>
<dbReference type="OrthoDB" id="273010at2759"/>
<sequence>MNSTTSIARHSGLQKEILSLYRKFLRQSIIKDKSNAGDSSSSSLQTYIQSTFRARAQSIPKRDISRIEFLVLQGKRQLETLGDQNSTGFTVFTPKN</sequence>
<comment type="subcellular location">
    <subcellularLocation>
        <location evidence="1">Mitochondrion matrix</location>
    </subcellularLocation>
</comment>
<dbReference type="AlphaFoldDB" id="A0A8J4PR90"/>
<keyword evidence="7" id="KW-1185">Reference proteome</keyword>
<dbReference type="PANTHER" id="PTHR13675:SF1">
    <property type="entry name" value="SUCCINATE DEHYDROGENASE ASSEMBLY FACTOR 1, MITOCHONDRIAL"/>
    <property type="match status" value="1"/>
</dbReference>
<reference evidence="6" key="1">
    <citation type="submission" date="2020-01" db="EMBL/GenBank/DDBJ databases">
        <title>Development of genomics and gene disruption for Polysphondylium violaceum indicates a role for the polyketide synthase stlB in stalk morphogenesis.</title>
        <authorList>
            <person name="Narita B."/>
            <person name="Kawabe Y."/>
            <person name="Kin K."/>
            <person name="Saito T."/>
            <person name="Gibbs R."/>
            <person name="Kuspa A."/>
            <person name="Muzny D."/>
            <person name="Queller D."/>
            <person name="Richards S."/>
            <person name="Strassman J."/>
            <person name="Sucgang R."/>
            <person name="Worley K."/>
            <person name="Schaap P."/>
        </authorList>
    </citation>
    <scope>NUCLEOTIDE SEQUENCE</scope>
    <source>
        <strain evidence="6">QSvi11</strain>
    </source>
</reference>
<comment type="similarity">
    <text evidence="4">Belongs to the complex I LYR family. SDHAF1 subfamily.</text>
</comment>
<accession>A0A8J4PR90</accession>
<dbReference type="Pfam" id="PF05347">
    <property type="entry name" value="Complex1_LYR"/>
    <property type="match status" value="1"/>
</dbReference>
<keyword evidence="3" id="KW-0143">Chaperone</keyword>
<keyword evidence="2" id="KW-0496">Mitochondrion</keyword>
<organism evidence="6 7">
    <name type="scientific">Polysphondylium violaceum</name>
    <dbReference type="NCBI Taxonomy" id="133409"/>
    <lineage>
        <taxon>Eukaryota</taxon>
        <taxon>Amoebozoa</taxon>
        <taxon>Evosea</taxon>
        <taxon>Eumycetozoa</taxon>
        <taxon>Dictyostelia</taxon>
        <taxon>Dictyosteliales</taxon>
        <taxon>Dictyosteliaceae</taxon>
        <taxon>Polysphondylium</taxon>
    </lineage>
</organism>
<evidence type="ECO:0000256" key="3">
    <source>
        <dbReference type="ARBA" id="ARBA00023186"/>
    </source>
</evidence>
<dbReference type="CDD" id="cd20268">
    <property type="entry name" value="Complex1_LYR_SDHAF1_LYRM8"/>
    <property type="match status" value="1"/>
</dbReference>
<feature type="domain" description="Complex 1 LYR protein" evidence="5">
    <location>
        <begin position="15"/>
        <end position="79"/>
    </location>
</feature>
<proteinExistence type="inferred from homology"/>
<name>A0A8J4PR90_9MYCE</name>
<evidence type="ECO:0000256" key="1">
    <source>
        <dbReference type="ARBA" id="ARBA00004305"/>
    </source>
</evidence>
<dbReference type="InterPro" id="IPR008011">
    <property type="entry name" value="Complex1_LYR_dom"/>
</dbReference>
<dbReference type="GO" id="GO:0005759">
    <property type="term" value="C:mitochondrial matrix"/>
    <property type="evidence" value="ECO:0007669"/>
    <property type="project" value="UniProtKB-SubCell"/>
</dbReference>
<evidence type="ECO:0000259" key="5">
    <source>
        <dbReference type="Pfam" id="PF05347"/>
    </source>
</evidence>
<dbReference type="PANTHER" id="PTHR13675">
    <property type="entry name" value="LYR MOTIF-CONTAINING PROTEIN 2"/>
    <property type="match status" value="1"/>
</dbReference>
<evidence type="ECO:0000256" key="4">
    <source>
        <dbReference type="ARBA" id="ARBA00025715"/>
    </source>
</evidence>
<protein>
    <recommendedName>
        <fullName evidence="5">Complex 1 LYR protein domain-containing protein</fullName>
    </recommendedName>
</protein>
<evidence type="ECO:0000256" key="2">
    <source>
        <dbReference type="ARBA" id="ARBA00023128"/>
    </source>
</evidence>
<gene>
    <name evidence="6" type="ORF">CYY_007872</name>
</gene>
<dbReference type="GO" id="GO:0034553">
    <property type="term" value="P:mitochondrial respiratory chain complex II assembly"/>
    <property type="evidence" value="ECO:0007669"/>
    <property type="project" value="InterPro"/>
</dbReference>
<comment type="caution">
    <text evidence="6">The sequence shown here is derived from an EMBL/GenBank/DDBJ whole genome shotgun (WGS) entry which is preliminary data.</text>
</comment>
<dbReference type="EMBL" id="AJWJ01000444">
    <property type="protein sequence ID" value="KAF2070804.1"/>
    <property type="molecule type" value="Genomic_DNA"/>
</dbReference>
<dbReference type="Proteomes" id="UP000695562">
    <property type="component" value="Unassembled WGS sequence"/>
</dbReference>
<evidence type="ECO:0000313" key="7">
    <source>
        <dbReference type="Proteomes" id="UP000695562"/>
    </source>
</evidence>
<dbReference type="InterPro" id="IPR045295">
    <property type="entry name" value="Complex1_LYR_SDHAF1_LYRM8"/>
</dbReference>